<organism evidence="2 3">
    <name type="scientific">Pleurodeles waltl</name>
    <name type="common">Iberian ribbed newt</name>
    <dbReference type="NCBI Taxonomy" id="8319"/>
    <lineage>
        <taxon>Eukaryota</taxon>
        <taxon>Metazoa</taxon>
        <taxon>Chordata</taxon>
        <taxon>Craniata</taxon>
        <taxon>Vertebrata</taxon>
        <taxon>Euteleostomi</taxon>
        <taxon>Amphibia</taxon>
        <taxon>Batrachia</taxon>
        <taxon>Caudata</taxon>
        <taxon>Salamandroidea</taxon>
        <taxon>Salamandridae</taxon>
        <taxon>Pleurodelinae</taxon>
        <taxon>Pleurodeles</taxon>
    </lineage>
</organism>
<evidence type="ECO:0000256" key="1">
    <source>
        <dbReference type="SAM" id="MobiDB-lite"/>
    </source>
</evidence>
<feature type="region of interest" description="Disordered" evidence="1">
    <location>
        <begin position="22"/>
        <end position="49"/>
    </location>
</feature>
<keyword evidence="3" id="KW-1185">Reference proteome</keyword>
<protein>
    <submittedName>
        <fullName evidence="2">Uncharacterized protein</fullName>
    </submittedName>
</protein>
<sequence length="88" mass="9241">MRPAPPSEHLARRRRNCERLLVNGQRGSWSSGSPGSEVPESGGRTDRALGCASLSLGGLQTKYKEADAAHGGTARVSSHPACMQKAAL</sequence>
<evidence type="ECO:0000313" key="3">
    <source>
        <dbReference type="Proteomes" id="UP001066276"/>
    </source>
</evidence>
<dbReference type="EMBL" id="JANPWB010000011">
    <property type="protein sequence ID" value="KAJ1132611.1"/>
    <property type="molecule type" value="Genomic_DNA"/>
</dbReference>
<dbReference type="Proteomes" id="UP001066276">
    <property type="component" value="Chromosome 7"/>
</dbReference>
<feature type="region of interest" description="Disordered" evidence="1">
    <location>
        <begin position="68"/>
        <end position="88"/>
    </location>
</feature>
<reference evidence="2" key="1">
    <citation type="journal article" date="2022" name="bioRxiv">
        <title>Sequencing and chromosome-scale assembly of the giantPleurodeles waltlgenome.</title>
        <authorList>
            <person name="Brown T."/>
            <person name="Elewa A."/>
            <person name="Iarovenko S."/>
            <person name="Subramanian E."/>
            <person name="Araus A.J."/>
            <person name="Petzold A."/>
            <person name="Susuki M."/>
            <person name="Suzuki K.-i.T."/>
            <person name="Hayashi T."/>
            <person name="Toyoda A."/>
            <person name="Oliveira C."/>
            <person name="Osipova E."/>
            <person name="Leigh N.D."/>
            <person name="Simon A."/>
            <person name="Yun M.H."/>
        </authorList>
    </citation>
    <scope>NUCLEOTIDE SEQUENCE</scope>
    <source>
        <strain evidence="2">20211129_DDA</strain>
        <tissue evidence="2">Liver</tissue>
    </source>
</reference>
<accession>A0AAV7PZA5</accession>
<proteinExistence type="predicted"/>
<comment type="caution">
    <text evidence="2">The sequence shown here is derived from an EMBL/GenBank/DDBJ whole genome shotgun (WGS) entry which is preliminary data.</text>
</comment>
<name>A0AAV7PZA5_PLEWA</name>
<dbReference type="AlphaFoldDB" id="A0AAV7PZA5"/>
<feature type="compositionally biased region" description="Low complexity" evidence="1">
    <location>
        <begin position="24"/>
        <end position="49"/>
    </location>
</feature>
<evidence type="ECO:0000313" key="2">
    <source>
        <dbReference type="EMBL" id="KAJ1132611.1"/>
    </source>
</evidence>
<gene>
    <name evidence="2" type="ORF">NDU88_010918</name>
</gene>